<evidence type="ECO:0000313" key="1">
    <source>
        <dbReference type="EMBL" id="KAG6947906.1"/>
    </source>
</evidence>
<dbReference type="Proteomes" id="UP000688947">
    <property type="component" value="Unassembled WGS sequence"/>
</dbReference>
<proteinExistence type="predicted"/>
<evidence type="ECO:0008006" key="3">
    <source>
        <dbReference type="Google" id="ProtNLM"/>
    </source>
</evidence>
<dbReference type="EMBL" id="JAENGZ010001463">
    <property type="protein sequence ID" value="KAG6947906.1"/>
    <property type="molecule type" value="Genomic_DNA"/>
</dbReference>
<comment type="caution">
    <text evidence="1">The sequence shown here is derived from an EMBL/GenBank/DDBJ whole genome shotgun (WGS) entry which is preliminary data.</text>
</comment>
<name>A0A8T1TXS3_9STRA</name>
<dbReference type="AlphaFoldDB" id="A0A8T1TXS3"/>
<protein>
    <recommendedName>
        <fullName evidence="3">Homeodomain-like</fullName>
    </recommendedName>
</protein>
<accession>A0A8T1TXS3</accession>
<dbReference type="OrthoDB" id="10306606at2759"/>
<organism evidence="1 2">
    <name type="scientific">Phytophthora cactorum</name>
    <dbReference type="NCBI Taxonomy" id="29920"/>
    <lineage>
        <taxon>Eukaryota</taxon>
        <taxon>Sar</taxon>
        <taxon>Stramenopiles</taxon>
        <taxon>Oomycota</taxon>
        <taxon>Peronosporomycetes</taxon>
        <taxon>Peronosporales</taxon>
        <taxon>Peronosporaceae</taxon>
        <taxon>Phytophthora</taxon>
    </lineage>
</organism>
<gene>
    <name evidence="1" type="ORF">JG687_00015799</name>
</gene>
<reference evidence="1" key="1">
    <citation type="submission" date="2021-01" db="EMBL/GenBank/DDBJ databases">
        <title>Phytophthora aleatoria, a newly-described species from Pinus radiata is distinct from Phytophthora cactorum isolates based on comparative genomics.</title>
        <authorList>
            <person name="Mcdougal R."/>
            <person name="Panda P."/>
            <person name="Williams N."/>
            <person name="Studholme D.J."/>
        </authorList>
    </citation>
    <scope>NUCLEOTIDE SEQUENCE</scope>
    <source>
        <strain evidence="1">NZFS 3830</strain>
    </source>
</reference>
<sequence length="72" mass="8084">MPRRPKNKNKEKHKGATSELSAVEAATLFNVTRTTIYRWRKDKKKTKGGCQRGAEQVLCSLGVHQATVHPLP</sequence>
<evidence type="ECO:0000313" key="2">
    <source>
        <dbReference type="Proteomes" id="UP000688947"/>
    </source>
</evidence>